<keyword evidence="3" id="KW-1185">Reference proteome</keyword>
<sequence length="146" mass="15293">MLPLASILVLAVLAAVVLLRGQGHAYRGDLSETTVSATEGEDPTGGESDSAGASSSAETSQYLPGVDLEGGARSVLQGYMDSKDCALARHGYLDLGGRVWSCVVQGDGWSEVCLVVEREGGCSVRRVRFDGRAWCAELGAMGVERK</sequence>
<dbReference type="HOGENOM" id="CLU_1775561_0_0_11"/>
<dbReference type="KEGG" id="ols:Olsu_0558"/>
<organism evidence="2 3">
    <name type="scientific">Olsenella uli (strain ATCC 49627 / DSM 7084 / CCUG 31166 / CIP 109912 / JCM 12494 / LMG 11480 / NCIMB 702895 / VPI D76D-27C)</name>
    <name type="common">Lactobacillus uli</name>
    <dbReference type="NCBI Taxonomy" id="633147"/>
    <lineage>
        <taxon>Bacteria</taxon>
        <taxon>Bacillati</taxon>
        <taxon>Actinomycetota</taxon>
        <taxon>Coriobacteriia</taxon>
        <taxon>Coriobacteriales</taxon>
        <taxon>Atopobiaceae</taxon>
        <taxon>Olsenella</taxon>
    </lineage>
</organism>
<gene>
    <name evidence="2" type="ordered locus">Olsu_0558</name>
</gene>
<feature type="region of interest" description="Disordered" evidence="1">
    <location>
        <begin position="30"/>
        <end position="60"/>
    </location>
</feature>
<dbReference type="AlphaFoldDB" id="E1QZ59"/>
<evidence type="ECO:0000256" key="1">
    <source>
        <dbReference type="SAM" id="MobiDB-lite"/>
    </source>
</evidence>
<dbReference type="eggNOG" id="ENOG502ZVQK">
    <property type="taxonomic scope" value="Bacteria"/>
</dbReference>
<dbReference type="EMBL" id="CP002106">
    <property type="protein sequence ID" value="ADK67673.1"/>
    <property type="molecule type" value="Genomic_DNA"/>
</dbReference>
<protein>
    <submittedName>
        <fullName evidence="2">Uncharacterized protein</fullName>
    </submittedName>
</protein>
<proteinExistence type="predicted"/>
<dbReference type="Proteomes" id="UP000000333">
    <property type="component" value="Chromosome"/>
</dbReference>
<dbReference type="STRING" id="633147.Olsu_0558"/>
<evidence type="ECO:0000313" key="3">
    <source>
        <dbReference type="Proteomes" id="UP000000333"/>
    </source>
</evidence>
<evidence type="ECO:0000313" key="2">
    <source>
        <dbReference type="EMBL" id="ADK67673.1"/>
    </source>
</evidence>
<accession>E1QZ59</accession>
<reference evidence="2 3" key="1">
    <citation type="journal article" date="2010" name="Stand. Genomic Sci.">
        <title>Complete genome sequence of Olsenella uli type strain (VPI D76D-27C).</title>
        <authorList>
            <person name="Goker M."/>
            <person name="Held B."/>
            <person name="Lucas S."/>
            <person name="Nolan M."/>
            <person name="Yasawong M."/>
            <person name="Glavina Del Rio T."/>
            <person name="Tice H."/>
            <person name="Cheng J.F."/>
            <person name="Bruce D."/>
            <person name="Detter J.C."/>
            <person name="Tapia R."/>
            <person name="Han C."/>
            <person name="Goodwin L."/>
            <person name="Pitluck S."/>
            <person name="Liolios K."/>
            <person name="Ivanova N."/>
            <person name="Mavromatis K."/>
            <person name="Mikhailova N."/>
            <person name="Pati A."/>
            <person name="Chen A."/>
            <person name="Palaniappan K."/>
            <person name="Land M."/>
            <person name="Hauser L."/>
            <person name="Chang Y.J."/>
            <person name="Jeffries C.D."/>
            <person name="Rohde M."/>
            <person name="Sikorski J."/>
            <person name="Pukall R."/>
            <person name="Woyke T."/>
            <person name="Bristow J."/>
            <person name="Eisen J.A."/>
            <person name="Markowitz V."/>
            <person name="Hugenholtz P."/>
            <person name="Kyrpides N.C."/>
            <person name="Klenk H.P."/>
            <person name="Lapidus A."/>
        </authorList>
    </citation>
    <scope>NUCLEOTIDE SEQUENCE [LARGE SCALE GENOMIC DNA]</scope>
    <source>
        <strain evidence="3">ATCC 49627 / DSM 7084 / CIP 109912 / JCM 12494 / NCIMB 702895 / VPI D76D-27C</strain>
    </source>
</reference>
<feature type="compositionally biased region" description="Low complexity" evidence="1">
    <location>
        <begin position="45"/>
        <end position="60"/>
    </location>
</feature>
<name>E1QZ59_OLSUV</name>